<keyword evidence="7" id="KW-0325">Glycoprotein</keyword>
<comment type="subcellular location">
    <subcellularLocation>
        <location evidence="1">Cell membrane</location>
        <topology evidence="1">Multi-pass membrane protein</topology>
    </subcellularLocation>
    <subcellularLocation>
        <location evidence="8">Membrane</location>
        <topology evidence="8">Multi-pass membrane protein</topology>
    </subcellularLocation>
</comment>
<feature type="domain" description="Anoctamin dimerisation" evidence="11">
    <location>
        <begin position="14"/>
        <end position="243"/>
    </location>
</feature>
<comment type="similarity">
    <text evidence="2 8">Belongs to the anoctamin family.</text>
</comment>
<evidence type="ECO:0000256" key="9">
    <source>
        <dbReference type="SAM" id="MobiDB-lite"/>
    </source>
</evidence>
<protein>
    <recommendedName>
        <fullName evidence="8">Anoctamin</fullName>
    </recommendedName>
</protein>
<dbReference type="Pfam" id="PF16178">
    <property type="entry name" value="Anoct_dimer"/>
    <property type="match status" value="1"/>
</dbReference>
<comment type="caution">
    <text evidence="8">Lacks conserved residue(s) required for the propagation of feature annotation.</text>
</comment>
<evidence type="ECO:0000256" key="8">
    <source>
        <dbReference type="RuleBase" id="RU280814"/>
    </source>
</evidence>
<feature type="transmembrane region" description="Helical" evidence="8">
    <location>
        <begin position="334"/>
        <end position="352"/>
    </location>
</feature>
<keyword evidence="4 8" id="KW-0812">Transmembrane</keyword>
<evidence type="ECO:0000256" key="6">
    <source>
        <dbReference type="ARBA" id="ARBA00023136"/>
    </source>
</evidence>
<evidence type="ECO:0000256" key="2">
    <source>
        <dbReference type="ARBA" id="ARBA00009671"/>
    </source>
</evidence>
<feature type="transmembrane region" description="Helical" evidence="8">
    <location>
        <begin position="403"/>
        <end position="426"/>
    </location>
</feature>
<dbReference type="InterPro" id="IPR007632">
    <property type="entry name" value="Anoctamin"/>
</dbReference>
<evidence type="ECO:0000256" key="1">
    <source>
        <dbReference type="ARBA" id="ARBA00004651"/>
    </source>
</evidence>
<dbReference type="InterPro" id="IPR049452">
    <property type="entry name" value="Anoctamin_TM"/>
</dbReference>
<feature type="compositionally biased region" description="Gly residues" evidence="9">
    <location>
        <begin position="817"/>
        <end position="827"/>
    </location>
</feature>
<feature type="region of interest" description="Disordered" evidence="9">
    <location>
        <begin position="796"/>
        <end position="845"/>
    </location>
</feature>
<accession>A0ABR0YZM6</accession>
<dbReference type="InterPro" id="IPR032394">
    <property type="entry name" value="Anoct_dimer"/>
</dbReference>
<keyword evidence="6 8" id="KW-0472">Membrane</keyword>
<dbReference type="Pfam" id="PF04547">
    <property type="entry name" value="Anoctamin"/>
    <property type="match status" value="1"/>
</dbReference>
<dbReference type="Proteomes" id="UP001369086">
    <property type="component" value="Unassembled WGS sequence"/>
</dbReference>
<keyword evidence="13" id="KW-1185">Reference proteome</keyword>
<evidence type="ECO:0000259" key="10">
    <source>
        <dbReference type="Pfam" id="PF04547"/>
    </source>
</evidence>
<evidence type="ECO:0000313" key="12">
    <source>
        <dbReference type="EMBL" id="KAK6478013.1"/>
    </source>
</evidence>
<feature type="transmembrane region" description="Helical" evidence="8">
    <location>
        <begin position="613"/>
        <end position="636"/>
    </location>
</feature>
<gene>
    <name evidence="12" type="ORF">HHUSO_G21718</name>
</gene>
<feature type="transmembrane region" description="Helical" evidence="8">
    <location>
        <begin position="660"/>
        <end position="684"/>
    </location>
</feature>
<dbReference type="EMBL" id="JAHFZB010000020">
    <property type="protein sequence ID" value="KAK6478013.1"/>
    <property type="molecule type" value="Genomic_DNA"/>
</dbReference>
<organism evidence="12 13">
    <name type="scientific">Huso huso</name>
    <name type="common">Beluga</name>
    <name type="synonym">Acipenser huso</name>
    <dbReference type="NCBI Taxonomy" id="61971"/>
    <lineage>
        <taxon>Eukaryota</taxon>
        <taxon>Metazoa</taxon>
        <taxon>Chordata</taxon>
        <taxon>Craniata</taxon>
        <taxon>Vertebrata</taxon>
        <taxon>Euteleostomi</taxon>
        <taxon>Actinopterygii</taxon>
        <taxon>Chondrostei</taxon>
        <taxon>Acipenseriformes</taxon>
        <taxon>Acipenseridae</taxon>
        <taxon>Huso</taxon>
    </lineage>
</organism>
<evidence type="ECO:0000256" key="5">
    <source>
        <dbReference type="ARBA" id="ARBA00022989"/>
    </source>
</evidence>
<feature type="domain" description="Anoctamin transmembrane" evidence="10">
    <location>
        <begin position="246"/>
        <end position="784"/>
    </location>
</feature>
<evidence type="ECO:0000313" key="13">
    <source>
        <dbReference type="Proteomes" id="UP001369086"/>
    </source>
</evidence>
<feature type="transmembrane region" description="Helical" evidence="8">
    <location>
        <begin position="257"/>
        <end position="281"/>
    </location>
</feature>
<keyword evidence="5 8" id="KW-1133">Transmembrane helix</keyword>
<evidence type="ECO:0000259" key="11">
    <source>
        <dbReference type="Pfam" id="PF16178"/>
    </source>
</evidence>
<name>A0ABR0YZM6_HUSHU</name>
<evidence type="ECO:0000256" key="4">
    <source>
        <dbReference type="ARBA" id="ARBA00022692"/>
    </source>
</evidence>
<evidence type="ECO:0000256" key="7">
    <source>
        <dbReference type="ARBA" id="ARBA00023180"/>
    </source>
</evidence>
<proteinExistence type="inferred from homology"/>
<keyword evidence="3" id="KW-1003">Cell membrane</keyword>
<evidence type="ECO:0000256" key="3">
    <source>
        <dbReference type="ARBA" id="ARBA00022475"/>
    </source>
</evidence>
<feature type="compositionally biased region" description="Basic and acidic residues" evidence="9">
    <location>
        <begin position="832"/>
        <end position="845"/>
    </location>
</feature>
<dbReference type="PANTHER" id="PTHR12308:SF87">
    <property type="entry name" value="ANOCTAMIN"/>
    <property type="match status" value="1"/>
</dbReference>
<dbReference type="PANTHER" id="PTHR12308">
    <property type="entry name" value="ANOCTAMIN"/>
    <property type="match status" value="1"/>
</dbReference>
<reference evidence="12 13" key="1">
    <citation type="submission" date="2021-05" db="EMBL/GenBank/DDBJ databases">
        <authorList>
            <person name="Zahm M."/>
            <person name="Klopp C."/>
            <person name="Cabau C."/>
            <person name="Kuhl H."/>
            <person name="Suciu R."/>
            <person name="Ciorpac M."/>
            <person name="Holostenco D."/>
            <person name="Gessner J."/>
            <person name="Wuertz S."/>
            <person name="Hohne C."/>
            <person name="Stock M."/>
            <person name="Gislard M."/>
            <person name="Lluch J."/>
            <person name="Milhes M."/>
            <person name="Lampietro C."/>
            <person name="Lopez Roques C."/>
            <person name="Donnadieu C."/>
            <person name="Du K."/>
            <person name="Schartl M."/>
            <person name="Guiguen Y."/>
        </authorList>
    </citation>
    <scope>NUCLEOTIDE SEQUENCE [LARGE SCALE GENOMIC DNA]</scope>
    <source>
        <strain evidence="12">Hh-F2</strain>
        <tissue evidence="12">Blood</tissue>
    </source>
</reference>
<comment type="caution">
    <text evidence="12">The sequence shown here is derived from an EMBL/GenBank/DDBJ whole genome shotgun (WGS) entry which is preliminary data.</text>
</comment>
<sequence length="845" mass="96627">MPAKWDDRTCAGAAVDFVLVWEESLEEQEPKDNLIPREEQKDKKALCKEKWRKTFLFNLCRAGLRTEEEVTTSAKEKIHYFKISAPFEVLGFYAEELRMLCPLKASHLKKKKKHSTKFLFTPANSNDSCIFFTTAAQSARNVPSLCFSRRFHGSKNPETFFTATQRQRIVYEVLRRTPYGKGRSDQIGINKLLNRLVFSAAYPLHDCPNVLPDLTVPPEQLNSRQILGHYWANWWKWYKYQPVEHIRHYFGERVTFYFVWLGFYTSWLVPASLVGILVFMYGALNVSSDIPVAELCESGDTFKMCPLCDNCEIWSLSIACKLTKLSYLSDHPGTVLYSVFISFWAVLFLEAWKRKSKSLSYHWNSTSMGYEEEPVLPEYAALAPRTGLHEPHLPLKTRFPRIFTAYSVVAMMLTVVLIYLVAIIIYRSIVTIVLFRSEITVLKTQTPPVKTQLVKCIPFLWSVSKPSPVACLIPVFLPAETPRTQSQYEDSFSFKVFVFQVVNLYSSSVYVAFFKGRFIGYPGYYGHLMQVRNEECGPGGCLVELTQQLIVIMIGRQILSNITELAVPKLRSYLLRRRTGLTDHSLEQPWEQDFKRDGFDGLLPEYLEMVLQFGFITIFVAAFPLAPLFALINNWMEIRLDARKLLLDVRRPVAEKAHNIGVWFSILEVLAKLSVISNAVLITFSSEFLPRMLYKISHDGDLRGYVNFSLAYAPLDYTDTHNSTACRYRAFLSASGDSTLFSWRLLAMRLGFMVMFEVSFESSTWLKLSVNMDVPLSVEMRLKQEQHISRNLEGEEPWIPTQGRGVRGRGPWIPTQGRGGRGGGALGTQGEEGERITERGGGDGE</sequence>